<accession>A0A420ZD45</accession>
<organism evidence="3 4">
    <name type="scientific">candidate division Kazan bacterium</name>
    <dbReference type="NCBI Taxonomy" id="2202143"/>
    <lineage>
        <taxon>Bacteria</taxon>
        <taxon>Bacteria division Kazan-3B-28</taxon>
    </lineage>
</organism>
<dbReference type="PIRSF" id="PIRSF004553">
    <property type="entry name" value="CHP00095"/>
    <property type="match status" value="1"/>
</dbReference>
<reference evidence="3 4" key="1">
    <citation type="submission" date="2018-06" db="EMBL/GenBank/DDBJ databases">
        <title>Extensive metabolic versatility and redundancy in microbially diverse, dynamic hydrothermal sediments.</title>
        <authorList>
            <person name="Dombrowski N."/>
            <person name="Teske A."/>
            <person name="Baker B.J."/>
        </authorList>
    </citation>
    <scope>NUCLEOTIDE SEQUENCE [LARGE SCALE GENOMIC DNA]</scope>
    <source>
        <strain evidence="3">B79_G16</strain>
    </source>
</reference>
<dbReference type="AlphaFoldDB" id="A0A420ZD45"/>
<gene>
    <name evidence="3" type="primary">rsmD</name>
    <name evidence="3" type="ORF">DRH29_01880</name>
</gene>
<dbReference type="PANTHER" id="PTHR43542">
    <property type="entry name" value="METHYLTRANSFERASE"/>
    <property type="match status" value="1"/>
</dbReference>
<sequence length="173" mass="19370">MNLRITGGKFGSRILKSAPTLRPATDKVRKAVFDILGNKVIDTKFLDLFAGSGAVGIEALSRGAAHAVFIEKDRSHYNLIKQNLKLLNIKEATVRLMRVEDFVLANRATYDVIFAAPWYDDALDITGWEDLLADEGVLVIEYRSSAKPPRNPNLRIINQKRYGDTSLAFYTRA</sequence>
<dbReference type="EC" id="2.1.1.171" evidence="3"/>
<keyword evidence="2 3" id="KW-0808">Transferase</keyword>
<dbReference type="CDD" id="cd02440">
    <property type="entry name" value="AdoMet_MTases"/>
    <property type="match status" value="1"/>
</dbReference>
<name>A0A420ZD45_UNCK3</name>
<evidence type="ECO:0000313" key="3">
    <source>
        <dbReference type="EMBL" id="RLC37457.1"/>
    </source>
</evidence>
<evidence type="ECO:0000313" key="4">
    <source>
        <dbReference type="Proteomes" id="UP000281261"/>
    </source>
</evidence>
<protein>
    <submittedName>
        <fullName evidence="3">16S rRNA (Guanine(966)-N(2))-methyltransferase RsmD</fullName>
        <ecNumber evidence="3">2.1.1.171</ecNumber>
    </submittedName>
</protein>
<dbReference type="NCBIfam" id="TIGR00095">
    <property type="entry name" value="16S rRNA (guanine(966)-N(2))-methyltransferase RsmD"/>
    <property type="match status" value="1"/>
</dbReference>
<dbReference type="SUPFAM" id="SSF53335">
    <property type="entry name" value="S-adenosyl-L-methionine-dependent methyltransferases"/>
    <property type="match status" value="1"/>
</dbReference>
<dbReference type="InterPro" id="IPR029063">
    <property type="entry name" value="SAM-dependent_MTases_sf"/>
</dbReference>
<evidence type="ECO:0000256" key="1">
    <source>
        <dbReference type="ARBA" id="ARBA00022603"/>
    </source>
</evidence>
<dbReference type="Gene3D" id="3.40.50.150">
    <property type="entry name" value="Vaccinia Virus protein VP39"/>
    <property type="match status" value="1"/>
</dbReference>
<dbReference type="GO" id="GO:0052913">
    <property type="term" value="F:16S rRNA (guanine(966)-N(2))-methyltransferase activity"/>
    <property type="evidence" value="ECO:0007669"/>
    <property type="project" value="UniProtKB-EC"/>
</dbReference>
<dbReference type="InterPro" id="IPR004398">
    <property type="entry name" value="RNA_MeTrfase_RsmD"/>
</dbReference>
<dbReference type="PANTHER" id="PTHR43542:SF1">
    <property type="entry name" value="METHYLTRANSFERASE"/>
    <property type="match status" value="1"/>
</dbReference>
<dbReference type="EMBL" id="QMNG01000004">
    <property type="protein sequence ID" value="RLC37457.1"/>
    <property type="molecule type" value="Genomic_DNA"/>
</dbReference>
<dbReference type="Pfam" id="PF03602">
    <property type="entry name" value="Cons_hypoth95"/>
    <property type="match status" value="1"/>
</dbReference>
<evidence type="ECO:0000256" key="2">
    <source>
        <dbReference type="ARBA" id="ARBA00022679"/>
    </source>
</evidence>
<proteinExistence type="predicted"/>
<comment type="caution">
    <text evidence="3">The sequence shown here is derived from an EMBL/GenBank/DDBJ whole genome shotgun (WGS) entry which is preliminary data.</text>
</comment>
<dbReference type="Proteomes" id="UP000281261">
    <property type="component" value="Unassembled WGS sequence"/>
</dbReference>
<keyword evidence="1 3" id="KW-0489">Methyltransferase</keyword>